<evidence type="ECO:0000313" key="1">
    <source>
        <dbReference type="EMBL" id="EXX51274.1"/>
    </source>
</evidence>
<protein>
    <recommendedName>
        <fullName evidence="3">Transposase domain-containing protein</fullName>
    </recommendedName>
</protein>
<keyword evidence="2" id="KW-1185">Reference proteome</keyword>
<evidence type="ECO:0008006" key="3">
    <source>
        <dbReference type="Google" id="ProtNLM"/>
    </source>
</evidence>
<sequence>MAVICCSNDIPAARKLCGHISALVGCHRCYKRASSEEGQRLNFGGFDDMNDWFRPRDPAEHRRNAIIWKHMQTKDDRKQHVSRIHVRWSELLRLPYHNPVRHLIVDPMHNLFLGIAHWIVKRLWIDNGIIMKCHLELMERRAKSIKMPADLGRIPHKIATGDKFSSFTADQWKSFILIYAIPLMWDILLVSDQKILANFVRACSLLVSRIIDNNALEEAQSRLLQVAQLIEEHYGLKDERYFGQLNNTKLTEALKLIQPRATSESLAIYDKFQYAELCHFRQICRLEIEDTITGTEPFPGEMLSPKKNNISLPDDIYNILVEYYNAAYELEFLSIAESVRETARYSDRRFIIVRPQINQFKRIRIGSEIFGLANTPLYSKNLFILAKFLQDNNSVEFFPGQIQYFFEHEVSLLGRKQIHRLAYVRWFLLTPSHKTRFYCQVDDDVNSCNIEIWKKEFYNIGRDCIIPVHNIFSRFISAKFEVGKRNPVTYIAIIPIGRRFHM</sequence>
<dbReference type="PANTHER" id="PTHR46579:SF2">
    <property type="entry name" value="C2H2-TYPE DOMAIN-CONTAINING PROTEIN"/>
    <property type="match status" value="1"/>
</dbReference>
<gene>
    <name evidence="1" type="ORF">RirG_263240</name>
</gene>
<dbReference type="STRING" id="1432141.A0A015J8U6"/>
<dbReference type="OMA" id="CHLELME"/>
<accession>A0A015J8U6</accession>
<dbReference type="Proteomes" id="UP000022910">
    <property type="component" value="Unassembled WGS sequence"/>
</dbReference>
<dbReference type="HOGENOM" id="CLU_031651_3_0_1"/>
<evidence type="ECO:0000313" key="2">
    <source>
        <dbReference type="Proteomes" id="UP000022910"/>
    </source>
</evidence>
<dbReference type="PANTHER" id="PTHR46579">
    <property type="entry name" value="F5/8 TYPE C DOMAIN-CONTAINING PROTEIN-RELATED"/>
    <property type="match status" value="1"/>
</dbReference>
<dbReference type="EMBL" id="JEMT01029692">
    <property type="protein sequence ID" value="EXX51274.1"/>
    <property type="molecule type" value="Genomic_DNA"/>
</dbReference>
<organism evidence="1 2">
    <name type="scientific">Rhizophagus irregularis (strain DAOM 197198w)</name>
    <name type="common">Glomus intraradices</name>
    <dbReference type="NCBI Taxonomy" id="1432141"/>
    <lineage>
        <taxon>Eukaryota</taxon>
        <taxon>Fungi</taxon>
        <taxon>Fungi incertae sedis</taxon>
        <taxon>Mucoromycota</taxon>
        <taxon>Glomeromycotina</taxon>
        <taxon>Glomeromycetes</taxon>
        <taxon>Glomerales</taxon>
        <taxon>Glomeraceae</taxon>
        <taxon>Rhizophagus</taxon>
    </lineage>
</organism>
<reference evidence="1 2" key="1">
    <citation type="submission" date="2014-02" db="EMBL/GenBank/DDBJ databases">
        <title>Single nucleus genome sequencing reveals high similarity among nuclei of an endomycorrhizal fungus.</title>
        <authorList>
            <person name="Lin K."/>
            <person name="Geurts R."/>
            <person name="Zhang Z."/>
            <person name="Limpens E."/>
            <person name="Saunders D.G."/>
            <person name="Mu D."/>
            <person name="Pang E."/>
            <person name="Cao H."/>
            <person name="Cha H."/>
            <person name="Lin T."/>
            <person name="Zhou Q."/>
            <person name="Shang Y."/>
            <person name="Li Y."/>
            <person name="Ivanov S."/>
            <person name="Sharma T."/>
            <person name="Velzen R.V."/>
            <person name="Ruijter N.D."/>
            <person name="Aanen D.K."/>
            <person name="Win J."/>
            <person name="Kamoun S."/>
            <person name="Bisseling T."/>
            <person name="Huang S."/>
        </authorList>
    </citation>
    <scope>NUCLEOTIDE SEQUENCE [LARGE SCALE GENOMIC DNA]</scope>
    <source>
        <strain evidence="2">DAOM197198w</strain>
    </source>
</reference>
<comment type="caution">
    <text evidence="1">The sequence shown here is derived from an EMBL/GenBank/DDBJ whole genome shotgun (WGS) entry which is preliminary data.</text>
</comment>
<proteinExistence type="predicted"/>
<dbReference type="AlphaFoldDB" id="A0A015J8U6"/>
<name>A0A015J8U6_RHIIW</name>